<dbReference type="EMBL" id="LFMY01000014">
    <property type="protein sequence ID" value="OKL56622.1"/>
    <property type="molecule type" value="Genomic_DNA"/>
</dbReference>
<feature type="compositionally biased region" description="Low complexity" evidence="1">
    <location>
        <begin position="10"/>
        <end position="31"/>
    </location>
</feature>
<dbReference type="Proteomes" id="UP000214365">
    <property type="component" value="Unassembled WGS sequence"/>
</dbReference>
<dbReference type="PANTHER" id="PTHR34826">
    <property type="entry name" value="UPF0590 PROTEIN C409.17C"/>
    <property type="match status" value="1"/>
</dbReference>
<evidence type="ECO:0000313" key="3">
    <source>
        <dbReference type="EMBL" id="OKL56622.1"/>
    </source>
</evidence>
<protein>
    <recommendedName>
        <fullName evidence="2">Domain of unknown function at the cortex 1 domain-containing protein</fullName>
    </recommendedName>
</protein>
<dbReference type="STRING" id="1441469.A0A225A7U5"/>
<dbReference type="GeneID" id="31007904"/>
<evidence type="ECO:0000256" key="1">
    <source>
        <dbReference type="SAM" id="MobiDB-lite"/>
    </source>
</evidence>
<name>A0A225A7U5_TALAT</name>
<organism evidence="3 4">
    <name type="scientific">Talaromyces atroroseus</name>
    <dbReference type="NCBI Taxonomy" id="1441469"/>
    <lineage>
        <taxon>Eukaryota</taxon>
        <taxon>Fungi</taxon>
        <taxon>Dikarya</taxon>
        <taxon>Ascomycota</taxon>
        <taxon>Pezizomycotina</taxon>
        <taxon>Eurotiomycetes</taxon>
        <taxon>Eurotiomycetidae</taxon>
        <taxon>Eurotiales</taxon>
        <taxon>Trichocomaceae</taxon>
        <taxon>Talaromyces</taxon>
        <taxon>Talaromyces sect. Trachyspermi</taxon>
    </lineage>
</organism>
<comment type="caution">
    <text evidence="3">The sequence shown here is derived from an EMBL/GenBank/DDBJ whole genome shotgun (WGS) entry which is preliminary data.</text>
</comment>
<evidence type="ECO:0000313" key="4">
    <source>
        <dbReference type="Proteomes" id="UP000214365"/>
    </source>
</evidence>
<evidence type="ECO:0000259" key="2">
    <source>
        <dbReference type="Pfam" id="PF08588"/>
    </source>
</evidence>
<dbReference type="RefSeq" id="XP_020116743.1">
    <property type="nucleotide sequence ID" value="XM_020263040.1"/>
</dbReference>
<dbReference type="AlphaFoldDB" id="A0A225A7U5"/>
<dbReference type="InterPro" id="IPR013897">
    <property type="entry name" value="Duc1"/>
</dbReference>
<feature type="domain" description="Domain of unknown function at the cortex 1" evidence="2">
    <location>
        <begin position="36"/>
        <end position="330"/>
    </location>
</feature>
<feature type="region of interest" description="Disordered" evidence="1">
    <location>
        <begin position="335"/>
        <end position="376"/>
    </location>
</feature>
<reference evidence="3 4" key="1">
    <citation type="submission" date="2015-06" db="EMBL/GenBank/DDBJ databases">
        <title>Talaromyces atroroseus IBT 11181 draft genome.</title>
        <authorList>
            <person name="Rasmussen K.B."/>
            <person name="Rasmussen S."/>
            <person name="Petersen B."/>
            <person name="Sicheritz-Ponten T."/>
            <person name="Mortensen U.H."/>
            <person name="Thrane U."/>
        </authorList>
    </citation>
    <scope>NUCLEOTIDE SEQUENCE [LARGE SCALE GENOMIC DNA]</scope>
    <source>
        <strain evidence="3 4">IBT 11181</strain>
    </source>
</reference>
<keyword evidence="4" id="KW-1185">Reference proteome</keyword>
<gene>
    <name evidence="3" type="ORF">UA08_08148</name>
</gene>
<sequence length="376" mass="42784">MSSWFGGSHGNNRNSNNDNDNDNQSSTSTHNPTNYRLKVTAGSEYDVKTHQLVPVNADETLRIESEHAVIHLCVRIRDYTGLPNGSPATNKYFSHPLHQNDQYSICFSFTPKHDINGNNLVFGNDFSRPIRDSIPPGFSTALRIVKWAIDPALDGDPYADKPYLYSPGLASWNYFRIGDKVQHSDNKHKETSSMNVHDLVVEEGADGSGEQTRSEKFQIPSDSAQRRKHFLDENIRQEFIFEKDRQYLVDFGNPYLGFNGDSYIFLSSFLIPVSNKANAADCPRKTDFTLRLPGFHLHVAEYIDAKKHKLRYTLKDRKTDQTYLVVLLTLLVRGSEEEVRERDDSSSERGSSRESSLERDDKHGHSHQEGRQGDVD</sequence>
<feature type="region of interest" description="Disordered" evidence="1">
    <location>
        <begin position="1"/>
        <end position="34"/>
    </location>
</feature>
<proteinExistence type="predicted"/>
<dbReference type="OrthoDB" id="2119945at2759"/>
<dbReference type="PANTHER" id="PTHR34826:SF2">
    <property type="entry name" value="UPF0590 PROTEIN C409.17C"/>
    <property type="match status" value="1"/>
</dbReference>
<dbReference type="Pfam" id="PF08588">
    <property type="entry name" value="Duc1"/>
    <property type="match status" value="1"/>
</dbReference>
<accession>A0A225A7U5</accession>